<feature type="region of interest" description="Disordered" evidence="1">
    <location>
        <begin position="60"/>
        <end position="81"/>
    </location>
</feature>
<organism evidence="2">
    <name type="scientific">viral metagenome</name>
    <dbReference type="NCBI Taxonomy" id="1070528"/>
    <lineage>
        <taxon>unclassified sequences</taxon>
        <taxon>metagenomes</taxon>
        <taxon>organismal metagenomes</taxon>
    </lineage>
</organism>
<evidence type="ECO:0000256" key="1">
    <source>
        <dbReference type="SAM" id="MobiDB-lite"/>
    </source>
</evidence>
<sequence>MSESDKKLWRKEKKLHIMFVHEELDKYRGLIMQQYIEGNELDKPSQYGGLPIYYVKKHQVSVGGRRKTKKNKRKSKKQKKL</sequence>
<protein>
    <submittedName>
        <fullName evidence="2">Uncharacterized protein</fullName>
    </submittedName>
</protein>
<dbReference type="AlphaFoldDB" id="A0A6C0BKV3"/>
<dbReference type="EMBL" id="MN739167">
    <property type="protein sequence ID" value="QHS92038.1"/>
    <property type="molecule type" value="Genomic_DNA"/>
</dbReference>
<proteinExistence type="predicted"/>
<name>A0A6C0BKV3_9ZZZZ</name>
<evidence type="ECO:0000313" key="2">
    <source>
        <dbReference type="EMBL" id="QHS92038.1"/>
    </source>
</evidence>
<accession>A0A6C0BKV3</accession>
<reference evidence="2" key="1">
    <citation type="journal article" date="2020" name="Nature">
        <title>Giant virus diversity and host interactions through global metagenomics.</title>
        <authorList>
            <person name="Schulz F."/>
            <person name="Roux S."/>
            <person name="Paez-Espino D."/>
            <person name="Jungbluth S."/>
            <person name="Walsh D.A."/>
            <person name="Denef V.J."/>
            <person name="McMahon K.D."/>
            <person name="Konstantinidis K.T."/>
            <person name="Eloe-Fadrosh E.A."/>
            <person name="Kyrpides N.C."/>
            <person name="Woyke T."/>
        </authorList>
    </citation>
    <scope>NUCLEOTIDE SEQUENCE</scope>
    <source>
        <strain evidence="2">GVMAG-M-3300013285-6</strain>
    </source>
</reference>